<dbReference type="InterPro" id="IPR042107">
    <property type="entry name" value="DNA-dir_RNA_pol_bsu_ext_1_sf"/>
</dbReference>
<dbReference type="SUPFAM" id="SSF64484">
    <property type="entry name" value="beta and beta-prime subunits of DNA dependent RNA-polymerase"/>
    <property type="match status" value="1"/>
</dbReference>
<dbReference type="EMBL" id="JARESE010000013">
    <property type="protein sequence ID" value="MDE8651070.1"/>
    <property type="molecule type" value="Genomic_DNA"/>
</dbReference>
<keyword evidence="3 6" id="KW-0548">Nucleotidyltransferase</keyword>
<evidence type="ECO:0000259" key="11">
    <source>
        <dbReference type="Pfam" id="PF04561"/>
    </source>
</evidence>
<dbReference type="RefSeq" id="WP_275227168.1">
    <property type="nucleotide sequence ID" value="NZ_JARESE010000013.1"/>
</dbReference>
<name>A0ABT5WLZ9_9SPHN</name>
<dbReference type="EC" id="2.7.7.6" evidence="6 8"/>
<evidence type="ECO:0000259" key="10">
    <source>
        <dbReference type="Pfam" id="PF04560"/>
    </source>
</evidence>
<dbReference type="Gene3D" id="2.40.50.150">
    <property type="match status" value="1"/>
</dbReference>
<dbReference type="Pfam" id="PF04563">
    <property type="entry name" value="RNA_pol_Rpb2_1"/>
    <property type="match status" value="1"/>
</dbReference>
<sequence>MATKPLEPTGPNGRSAKKRIRKIFGDIHEVVQMPNLIEVQRESYEQFLRSDPATGYVSGLEKTLRSVFPIRDFAGTSELDFVHYELEDPKYDTTECRQRGITYAAPMKVTLRLIVFEVDAETETRSVLDIKEQDVYMGDMPLMTENGTFIVNGTERVIVSQMHRSPGVLFDHDRGKTHSSGKFLFAARVIPYRGSWLDFEFDAKDIVNVRIDRKRKLPVTALLYGLGLDSEQILDYFYDKVTWRRGASDITGGGWRLPYVPEAWRGSKPTFDIVDAASGEVIFPAGQKISPRAANKAQKDGLAELLIPTEEIFGRFSARDLIDESTGRIWIEAGDEITPENLEALDKAGIDQIDLLDIDDVNTGPWIRNTMKADKAENRDMGLEAIYKVMRPGEPPTKETAEALFDGLFFDPDRYDLSAVGRVKLNMRLGLDAEDTVTTLRTEDILAVVKELVNLKDGKGEIDDIDNLGNRRVRSVGELLENQYRVGLLRMERAVKERMSSVDVSTVMPNDLINAKPAVAAVREFFGSSQLSQFMDQTNPLSEVTHKRRVSALGPGGLTRERAGFEVRDVHPTHYGRICPIETPEGPNIGLINSLSTFARVNKYGFIETPYRKVVDGKVTKDVVYLSAMEEQKHTVAQASAETNADGSFVEELISARDSGEFVMAPRDHVTLMDVSPKQLVSVAASLIPFLENDDANRALMGSNMQRQAVPLVKADAPFVGTGMEETVARDSGAAISALRSGVVDQVDATRIVIRASGDIEPGKSGVDIYTLQKFQRSNQNTCINQRPLVKVGDIIQAGDIIADGPSTDLGELALGRNSLVAFMPWNGYNYEDSILISERIVKDDVFTSIHIEEFEVMARDTKLGPEDITRDIPNVGEEALRNLDEAGIVYIGAEVHPGDILVGKITPKGESPMTPEEKLLRAIFGEKASDVRDTSLRLPPGVSGTIVEVRVFNRHGIEIDDRTRAIQNEEIERLAKDREDERGILNRATYNRLREMLIGQVAAAAPKGIKKGVEITEEVLAEAERHEWWKFAVADDHMQSQLEAVKAQYDETVKAIQEKFEDRKEKLERGDELAPGVLKMVKVFVAVKRKLQPGDKMAGRHGNKGVISRILPIEDMPFLEDGTPVDLVLNPLGVPSRMNVGQIFETHLGWAARGLGQQVKAALEEWRQANPNPEAGAPPEAVRERLKTIYGPQYHTDIDARDTASIVELAGNLVNGVPMGTPVFDGAHESDVAEMLELAGLHRSGQSTLFDGRTGEAFDRKVTVGIIYMLKLHHLVDDKIHARSIGPYSLVTQQPLGGKAQFGGQRFGEMEVWALQAYGAAYTLQEMLTVKSDDVVGRTKVYEAIVKGDDTFEAGIPESFNVLVKEMRSLGLNVELSSFTDENDPDGDLAEAAE</sequence>
<dbReference type="Gene3D" id="2.40.50.100">
    <property type="match status" value="1"/>
</dbReference>
<dbReference type="NCBIfam" id="NF001616">
    <property type="entry name" value="PRK00405.1"/>
    <property type="match status" value="1"/>
</dbReference>
<evidence type="ECO:0000313" key="15">
    <source>
        <dbReference type="EMBL" id="MDE8651070.1"/>
    </source>
</evidence>
<evidence type="ECO:0000256" key="1">
    <source>
        <dbReference type="ARBA" id="ARBA00022478"/>
    </source>
</evidence>
<dbReference type="InterPro" id="IPR037034">
    <property type="entry name" value="RNA_pol_Rpb2_2_sf"/>
</dbReference>
<evidence type="ECO:0000259" key="13">
    <source>
        <dbReference type="Pfam" id="PF04565"/>
    </source>
</evidence>
<evidence type="ECO:0000259" key="14">
    <source>
        <dbReference type="Pfam" id="PF10385"/>
    </source>
</evidence>
<evidence type="ECO:0000259" key="12">
    <source>
        <dbReference type="Pfam" id="PF04563"/>
    </source>
</evidence>
<dbReference type="Pfam" id="PF00562">
    <property type="entry name" value="RNA_pol_Rpb2_6"/>
    <property type="match status" value="1"/>
</dbReference>
<evidence type="ECO:0000256" key="7">
    <source>
        <dbReference type="RuleBase" id="RU000434"/>
    </source>
</evidence>
<dbReference type="GO" id="GO:0000428">
    <property type="term" value="C:DNA-directed RNA polymerase complex"/>
    <property type="evidence" value="ECO:0007669"/>
    <property type="project" value="UniProtKB-KW"/>
</dbReference>
<dbReference type="InterPro" id="IPR007121">
    <property type="entry name" value="RNA_pol_bsu_CS"/>
</dbReference>
<proteinExistence type="inferred from homology"/>
<evidence type="ECO:0000256" key="4">
    <source>
        <dbReference type="ARBA" id="ARBA00023163"/>
    </source>
</evidence>
<feature type="domain" description="RNA polymerase Rpb2" evidence="13">
    <location>
        <begin position="533"/>
        <end position="601"/>
    </location>
</feature>
<dbReference type="InterPro" id="IPR007645">
    <property type="entry name" value="RNA_pol_Rpb2_3"/>
</dbReference>
<dbReference type="Gene3D" id="3.90.1110.10">
    <property type="entry name" value="RNA polymerase Rpb2, domain 2"/>
    <property type="match status" value="1"/>
</dbReference>
<dbReference type="PROSITE" id="PS01166">
    <property type="entry name" value="RNA_POL_BETA"/>
    <property type="match status" value="1"/>
</dbReference>
<dbReference type="Pfam" id="PF04561">
    <property type="entry name" value="RNA_pol_Rpb2_2"/>
    <property type="match status" value="1"/>
</dbReference>
<comment type="caution">
    <text evidence="15">The sequence shown here is derived from an EMBL/GenBank/DDBJ whole genome shotgun (WGS) entry which is preliminary data.</text>
</comment>
<dbReference type="InterPro" id="IPR019462">
    <property type="entry name" value="DNA-dir_RNA_pol_bsu_external_1"/>
</dbReference>
<protein>
    <recommendedName>
        <fullName evidence="6 8">DNA-directed RNA polymerase subunit beta</fullName>
        <shortName evidence="6">RNAP subunit beta</shortName>
        <ecNumber evidence="6 8">2.7.7.6</ecNumber>
    </recommendedName>
    <alternativeName>
        <fullName evidence="6">RNA polymerase subunit beta</fullName>
    </alternativeName>
    <alternativeName>
        <fullName evidence="6">Transcriptase subunit beta</fullName>
    </alternativeName>
</protein>
<dbReference type="Gene3D" id="2.30.150.10">
    <property type="entry name" value="DNA-directed RNA polymerase, beta subunit, external 1 domain"/>
    <property type="match status" value="1"/>
</dbReference>
<reference evidence="15 16" key="1">
    <citation type="submission" date="2023-03" db="EMBL/GenBank/DDBJ databases">
        <title>NovoSphingobium album sp. nov. isolated from polycyclic aromatic hydrocarbons- and heavy-metal polluted soil.</title>
        <authorList>
            <person name="Liu Z."/>
            <person name="Wang K."/>
        </authorList>
    </citation>
    <scope>NUCLEOTIDE SEQUENCE [LARGE SCALE GENOMIC DNA]</scope>
    <source>
        <strain evidence="15 16">H3SJ31-1</strain>
    </source>
</reference>
<dbReference type="PANTHER" id="PTHR20856">
    <property type="entry name" value="DNA-DIRECTED RNA POLYMERASE I SUBUNIT 2"/>
    <property type="match status" value="1"/>
</dbReference>
<evidence type="ECO:0000256" key="3">
    <source>
        <dbReference type="ARBA" id="ARBA00022695"/>
    </source>
</evidence>
<feature type="domain" description="RNA polymerase beta subunit protrusion" evidence="12">
    <location>
        <begin position="36"/>
        <end position="517"/>
    </location>
</feature>
<dbReference type="HAMAP" id="MF_01321">
    <property type="entry name" value="RNApol_bact_RpoB"/>
    <property type="match status" value="1"/>
</dbReference>
<keyword evidence="4 6" id="KW-0804">Transcription</keyword>
<dbReference type="Pfam" id="PF04565">
    <property type="entry name" value="RNA_pol_Rpb2_3"/>
    <property type="match status" value="1"/>
</dbReference>
<feature type="domain" description="DNA-directed RNA polymerase beta subunit external 1" evidence="14">
    <location>
        <begin position="611"/>
        <end position="676"/>
    </location>
</feature>
<comment type="subunit">
    <text evidence="6 8">The RNAP catalytic core consists of 2 alpha, 1 beta, 1 beta' and 1 omega subunit. When a sigma factor is associated with the core the holoenzyme is formed, which can initiate transcription.</text>
</comment>
<dbReference type="NCBIfam" id="TIGR02013">
    <property type="entry name" value="rpoB"/>
    <property type="match status" value="1"/>
</dbReference>
<dbReference type="InterPro" id="IPR007642">
    <property type="entry name" value="RNA_pol_Rpb2_2"/>
</dbReference>
<dbReference type="Gene3D" id="3.90.1800.10">
    <property type="entry name" value="RNA polymerase alpha subunit dimerisation domain"/>
    <property type="match status" value="1"/>
</dbReference>
<comment type="catalytic activity">
    <reaction evidence="5 6 8">
        <text>RNA(n) + a ribonucleoside 5'-triphosphate = RNA(n+1) + diphosphate</text>
        <dbReference type="Rhea" id="RHEA:21248"/>
        <dbReference type="Rhea" id="RHEA-COMP:14527"/>
        <dbReference type="Rhea" id="RHEA-COMP:17342"/>
        <dbReference type="ChEBI" id="CHEBI:33019"/>
        <dbReference type="ChEBI" id="CHEBI:61557"/>
        <dbReference type="ChEBI" id="CHEBI:140395"/>
        <dbReference type="EC" id="2.7.7.6"/>
    </reaction>
</comment>
<dbReference type="Proteomes" id="UP001216253">
    <property type="component" value="Unassembled WGS sequence"/>
</dbReference>
<comment type="function">
    <text evidence="6 8">DNA-dependent RNA polymerase catalyzes the transcription of DNA into RNA using the four ribonucleoside triphosphates as substrates.</text>
</comment>
<evidence type="ECO:0000256" key="2">
    <source>
        <dbReference type="ARBA" id="ARBA00022679"/>
    </source>
</evidence>
<organism evidence="15 16">
    <name type="scientific">Novosphingobium album</name>
    <name type="common">ex Liu et al. 2023</name>
    <dbReference type="NCBI Taxonomy" id="3031130"/>
    <lineage>
        <taxon>Bacteria</taxon>
        <taxon>Pseudomonadati</taxon>
        <taxon>Pseudomonadota</taxon>
        <taxon>Alphaproteobacteria</taxon>
        <taxon>Sphingomonadales</taxon>
        <taxon>Sphingomonadaceae</taxon>
        <taxon>Novosphingobium</taxon>
    </lineage>
</organism>
<dbReference type="InterPro" id="IPR014724">
    <property type="entry name" value="RNA_pol_RPB2_OB-fold"/>
</dbReference>
<dbReference type="Pfam" id="PF10385">
    <property type="entry name" value="RNA_pol_Rpb2_45"/>
    <property type="match status" value="1"/>
</dbReference>
<feature type="domain" description="RNA polymerase Rpb2" evidence="10">
    <location>
        <begin position="1304"/>
        <end position="1377"/>
    </location>
</feature>
<dbReference type="InterPro" id="IPR007644">
    <property type="entry name" value="RNA_pol_bsu_protrusion"/>
</dbReference>
<feature type="domain" description="RNA polymerase Rpb2" evidence="11">
    <location>
        <begin position="371"/>
        <end position="474"/>
    </location>
</feature>
<dbReference type="InterPro" id="IPR037033">
    <property type="entry name" value="DNA-dir_RNAP_su2_hyb_sf"/>
</dbReference>
<dbReference type="InterPro" id="IPR015712">
    <property type="entry name" value="DNA-dir_RNA_pol_su2"/>
</dbReference>
<dbReference type="InterPro" id="IPR007120">
    <property type="entry name" value="DNA-dir_RNAP_su2_dom"/>
</dbReference>
<feature type="domain" description="DNA-directed RNA polymerase subunit 2 hybrid-binding" evidence="9">
    <location>
        <begin position="738"/>
        <end position="1302"/>
    </location>
</feature>
<dbReference type="CDD" id="cd00653">
    <property type="entry name" value="RNA_pol_B_RPB2"/>
    <property type="match status" value="1"/>
</dbReference>
<keyword evidence="1 6" id="KW-0240">DNA-directed RNA polymerase</keyword>
<dbReference type="Gene3D" id="6.10.140.1670">
    <property type="match status" value="1"/>
</dbReference>
<dbReference type="InterPro" id="IPR007641">
    <property type="entry name" value="RNA_pol_Rpb2_7"/>
</dbReference>
<evidence type="ECO:0000313" key="16">
    <source>
        <dbReference type="Proteomes" id="UP001216253"/>
    </source>
</evidence>
<comment type="similarity">
    <text evidence="6 7">Belongs to the RNA polymerase beta chain family.</text>
</comment>
<dbReference type="Gene3D" id="3.90.1100.10">
    <property type="match status" value="2"/>
</dbReference>
<evidence type="ECO:0000256" key="8">
    <source>
        <dbReference type="RuleBase" id="RU363031"/>
    </source>
</evidence>
<accession>A0ABT5WLZ9</accession>
<keyword evidence="16" id="KW-1185">Reference proteome</keyword>
<keyword evidence="2 6" id="KW-0808">Transferase</keyword>
<evidence type="ECO:0000256" key="5">
    <source>
        <dbReference type="ARBA" id="ARBA00048552"/>
    </source>
</evidence>
<dbReference type="InterPro" id="IPR010243">
    <property type="entry name" value="RNA_pol_bsu_bac"/>
</dbReference>
<evidence type="ECO:0000259" key="9">
    <source>
        <dbReference type="Pfam" id="PF00562"/>
    </source>
</evidence>
<gene>
    <name evidence="6 15" type="primary">rpoB</name>
    <name evidence="15" type="ORF">PYV00_04965</name>
</gene>
<dbReference type="GO" id="GO:0003899">
    <property type="term" value="F:DNA-directed RNA polymerase activity"/>
    <property type="evidence" value="ECO:0007669"/>
    <property type="project" value="UniProtKB-EC"/>
</dbReference>
<dbReference type="Gene3D" id="2.40.270.10">
    <property type="entry name" value="DNA-directed RNA polymerase, subunit 2, domain 6"/>
    <property type="match status" value="1"/>
</dbReference>
<dbReference type="Pfam" id="PF04560">
    <property type="entry name" value="RNA_pol_Rpb2_7"/>
    <property type="match status" value="1"/>
</dbReference>
<evidence type="ECO:0000256" key="6">
    <source>
        <dbReference type="HAMAP-Rule" id="MF_01321"/>
    </source>
</evidence>